<protein>
    <submittedName>
        <fullName evidence="1">Uncharacterized protein</fullName>
    </submittedName>
</protein>
<gene>
    <name evidence="1" type="ORF">OG835_21785</name>
</gene>
<evidence type="ECO:0000313" key="2">
    <source>
        <dbReference type="Proteomes" id="UP001348369"/>
    </source>
</evidence>
<sequence length="103" mass="10484">MHGFSDERVLEILKSPDAVYHSTAGSGRLIFRQGEDIVVSEGGGAGAGNVITAYGPSGIRGDSGVRALGGLPTDPGGPITHADVVEGRIPAKNGYMAPGVQIR</sequence>
<proteinExistence type="predicted"/>
<dbReference type="EMBL" id="CP109109">
    <property type="protein sequence ID" value="WSB99380.1"/>
    <property type="molecule type" value="Genomic_DNA"/>
</dbReference>
<organism evidence="1 2">
    <name type="scientific">Streptomyces scopuliridis</name>
    <dbReference type="NCBI Taxonomy" id="452529"/>
    <lineage>
        <taxon>Bacteria</taxon>
        <taxon>Bacillati</taxon>
        <taxon>Actinomycetota</taxon>
        <taxon>Actinomycetes</taxon>
        <taxon>Kitasatosporales</taxon>
        <taxon>Streptomycetaceae</taxon>
        <taxon>Streptomyces</taxon>
    </lineage>
</organism>
<dbReference type="Proteomes" id="UP001348369">
    <property type="component" value="Chromosome"/>
</dbReference>
<evidence type="ECO:0000313" key="1">
    <source>
        <dbReference type="EMBL" id="WSB99380.1"/>
    </source>
</evidence>
<reference evidence="1" key="1">
    <citation type="submission" date="2022-10" db="EMBL/GenBank/DDBJ databases">
        <title>The complete genomes of actinobacterial strains from the NBC collection.</title>
        <authorList>
            <person name="Joergensen T.S."/>
            <person name="Alvarez Arevalo M."/>
            <person name="Sterndorff E.B."/>
            <person name="Faurdal D."/>
            <person name="Vuksanovic O."/>
            <person name="Mourched A.-S."/>
            <person name="Charusanti P."/>
            <person name="Shaw S."/>
            <person name="Blin K."/>
            <person name="Weber T."/>
        </authorList>
    </citation>
    <scope>NUCLEOTIDE SEQUENCE</scope>
    <source>
        <strain evidence="1">NBC 01771</strain>
    </source>
</reference>
<keyword evidence="2" id="KW-1185">Reference proteome</keyword>
<accession>A0ACD4ZLQ0</accession>
<name>A0ACD4ZLQ0_9ACTN</name>